<name>A0A1M4XUD8_9BACE</name>
<evidence type="ECO:0000256" key="1">
    <source>
        <dbReference type="SAM" id="Coils"/>
    </source>
</evidence>
<gene>
    <name evidence="4" type="ORF">SAMN05444349_1097</name>
</gene>
<feature type="coiled-coil region" evidence="1">
    <location>
        <begin position="366"/>
        <end position="393"/>
    </location>
</feature>
<dbReference type="STRING" id="871325.SAMN05444349_1097"/>
<dbReference type="SUPFAM" id="SSF46894">
    <property type="entry name" value="C-terminal effector domain of the bipartite response regulators"/>
    <property type="match status" value="1"/>
</dbReference>
<evidence type="ECO:0000313" key="4">
    <source>
        <dbReference type="EMBL" id="SHE97058.1"/>
    </source>
</evidence>
<dbReference type="RefSeq" id="WP_025074370.1">
    <property type="nucleotide sequence ID" value="NZ_JBCLUR010000001.1"/>
</dbReference>
<feature type="coiled-coil region" evidence="1">
    <location>
        <begin position="267"/>
        <end position="337"/>
    </location>
</feature>
<keyword evidence="2" id="KW-0472">Membrane</keyword>
<feature type="transmembrane region" description="Helical" evidence="2">
    <location>
        <begin position="293"/>
        <end position="314"/>
    </location>
</feature>
<accession>A0A1M4XUD8</accession>
<keyword evidence="5" id="KW-1185">Reference proteome</keyword>
<dbReference type="OrthoDB" id="1043356at2"/>
<sequence>MKITLLLYMLISGIFFFSCQSSSQEKNIQEEMHFLFEKGDSCREHGDEESAVNFYNQSLNLVKCENDSWLEATLYSRLGTIYMYREIYSAALEMFKLGASIYATIPPCVERAITLRNIGRVNLLQHQSDSIFCYYDQALEVAMQLSDEELQHKISSELEAIYSKIGLFHFSTRILLRFLDSLEDKASTYLLLGEYESFQNRKDDARKWLLKATQTNDMYICSNAYLQLYNLEKEEQCWEAAVHYADSYNQCRDSLEQQLSYSSDIRALGQKYEKERLQSENRELQNEQLRRRMHYLIGILVVCFLFIIVLFFYYREKRKKEEELSRIMQRLRENEQQIGDYTSLLQENKRMIANLLSDQKKNSVLLEEKGMEYENLKERNNRLSTELRTLLSDREGILRRLNVGTFEMNFSEQYMAYTHLCQLRSEPYYGLLETQKEWDQLYVIIDLLYGDISGKISKYGLLTEQDKRVCYLLHMGINNTDLGRLFNIDSRSVTKSKQRIKKKMNLAPDDLLEEFLLK</sequence>
<dbReference type="EMBL" id="FQVD01000009">
    <property type="protein sequence ID" value="SHE97058.1"/>
    <property type="molecule type" value="Genomic_DNA"/>
</dbReference>
<dbReference type="GO" id="GO:0006355">
    <property type="term" value="P:regulation of DNA-templated transcription"/>
    <property type="evidence" value="ECO:0007669"/>
    <property type="project" value="InterPro"/>
</dbReference>
<dbReference type="InterPro" id="IPR016032">
    <property type="entry name" value="Sig_transdc_resp-reg_C-effctor"/>
</dbReference>
<keyword evidence="2" id="KW-0812">Transmembrane</keyword>
<evidence type="ECO:0000256" key="3">
    <source>
        <dbReference type="SAM" id="SignalP"/>
    </source>
</evidence>
<keyword evidence="1" id="KW-0175">Coiled coil</keyword>
<dbReference type="Gene3D" id="1.25.40.10">
    <property type="entry name" value="Tetratricopeptide repeat domain"/>
    <property type="match status" value="1"/>
</dbReference>
<evidence type="ECO:0008006" key="6">
    <source>
        <dbReference type="Google" id="ProtNLM"/>
    </source>
</evidence>
<evidence type="ECO:0000313" key="5">
    <source>
        <dbReference type="Proteomes" id="UP000184436"/>
    </source>
</evidence>
<dbReference type="SUPFAM" id="SSF48452">
    <property type="entry name" value="TPR-like"/>
    <property type="match status" value="1"/>
</dbReference>
<reference evidence="4 5" key="1">
    <citation type="submission" date="2016-11" db="EMBL/GenBank/DDBJ databases">
        <authorList>
            <person name="Jaros S."/>
            <person name="Januszkiewicz K."/>
            <person name="Wedrychowicz H."/>
        </authorList>
    </citation>
    <scope>NUCLEOTIDE SEQUENCE [LARGE SCALE GENOMIC DNA]</scope>
    <source>
        <strain evidence="4 5">DSM 26883</strain>
    </source>
</reference>
<dbReference type="InterPro" id="IPR011990">
    <property type="entry name" value="TPR-like_helical_dom_sf"/>
</dbReference>
<dbReference type="GO" id="GO:0003677">
    <property type="term" value="F:DNA binding"/>
    <property type="evidence" value="ECO:0007669"/>
    <property type="project" value="InterPro"/>
</dbReference>
<evidence type="ECO:0000256" key="2">
    <source>
        <dbReference type="SAM" id="Phobius"/>
    </source>
</evidence>
<feature type="chain" id="PRO_5030031185" description="Tetratricopeptide repeat-containing protein" evidence="3">
    <location>
        <begin position="24"/>
        <end position="518"/>
    </location>
</feature>
<proteinExistence type="predicted"/>
<protein>
    <recommendedName>
        <fullName evidence="6">Tetratricopeptide repeat-containing protein</fullName>
    </recommendedName>
</protein>
<keyword evidence="3" id="KW-0732">Signal</keyword>
<dbReference type="Proteomes" id="UP000184436">
    <property type="component" value="Unassembled WGS sequence"/>
</dbReference>
<dbReference type="PROSITE" id="PS51257">
    <property type="entry name" value="PROKAR_LIPOPROTEIN"/>
    <property type="match status" value="1"/>
</dbReference>
<organism evidence="4 5">
    <name type="scientific">Bacteroides faecichinchillae</name>
    <dbReference type="NCBI Taxonomy" id="871325"/>
    <lineage>
        <taxon>Bacteria</taxon>
        <taxon>Pseudomonadati</taxon>
        <taxon>Bacteroidota</taxon>
        <taxon>Bacteroidia</taxon>
        <taxon>Bacteroidales</taxon>
        <taxon>Bacteroidaceae</taxon>
        <taxon>Bacteroides</taxon>
    </lineage>
</organism>
<keyword evidence="2" id="KW-1133">Transmembrane helix</keyword>
<feature type="signal peptide" evidence="3">
    <location>
        <begin position="1"/>
        <end position="23"/>
    </location>
</feature>
<dbReference type="AlphaFoldDB" id="A0A1M4XUD8"/>